<keyword evidence="8" id="KW-1185">Reference proteome</keyword>
<name>A0A0R1GZV3_9LACO</name>
<protein>
    <submittedName>
        <fullName evidence="7">ABC-type metal ion transport system, periplasmic component surface adhesin</fullName>
    </submittedName>
</protein>
<dbReference type="InterPro" id="IPR006129">
    <property type="entry name" value="AdhesinB"/>
</dbReference>
<evidence type="ECO:0000256" key="1">
    <source>
        <dbReference type="ARBA" id="ARBA00004196"/>
    </source>
</evidence>
<keyword evidence="4 5" id="KW-0732">Signal</keyword>
<keyword evidence="3" id="KW-0479">Metal-binding</keyword>
<dbReference type="EMBL" id="AZCZ01000014">
    <property type="protein sequence ID" value="KRK36964.1"/>
    <property type="molecule type" value="Genomic_DNA"/>
</dbReference>
<dbReference type="GO" id="GO:0005975">
    <property type="term" value="P:carbohydrate metabolic process"/>
    <property type="evidence" value="ECO:0007669"/>
    <property type="project" value="InterPro"/>
</dbReference>
<dbReference type="eggNOG" id="COG0803">
    <property type="taxonomic scope" value="Bacteria"/>
</dbReference>
<dbReference type="SUPFAM" id="SSF53807">
    <property type="entry name" value="Helical backbone' metal receptor"/>
    <property type="match status" value="1"/>
</dbReference>
<dbReference type="GO" id="GO:0046872">
    <property type="term" value="F:metal ion binding"/>
    <property type="evidence" value="ECO:0007669"/>
    <property type="project" value="UniProtKB-KW"/>
</dbReference>
<evidence type="ECO:0000256" key="3">
    <source>
        <dbReference type="ARBA" id="ARBA00022723"/>
    </source>
</evidence>
<keyword evidence="2" id="KW-0813">Transport</keyword>
<reference evidence="7 8" key="1">
    <citation type="journal article" date="2015" name="Genome Announc.">
        <title>Expanding the biotechnology potential of lactobacilli through comparative genomics of 213 strains and associated genera.</title>
        <authorList>
            <person name="Sun Z."/>
            <person name="Harris H.M."/>
            <person name="McCann A."/>
            <person name="Guo C."/>
            <person name="Argimon S."/>
            <person name="Zhang W."/>
            <person name="Yang X."/>
            <person name="Jeffery I.B."/>
            <person name="Cooney J.C."/>
            <person name="Kagawa T.F."/>
            <person name="Liu W."/>
            <person name="Song Y."/>
            <person name="Salvetti E."/>
            <person name="Wrobel A."/>
            <person name="Rasinkangas P."/>
            <person name="Parkhill J."/>
            <person name="Rea M.C."/>
            <person name="O'Sullivan O."/>
            <person name="Ritari J."/>
            <person name="Douillard F.P."/>
            <person name="Paul Ross R."/>
            <person name="Yang R."/>
            <person name="Briner A.E."/>
            <person name="Felis G.E."/>
            <person name="de Vos W.M."/>
            <person name="Barrangou R."/>
            <person name="Klaenhammer T.R."/>
            <person name="Caufield P.W."/>
            <person name="Cui Y."/>
            <person name="Zhang H."/>
            <person name="O'Toole P.W."/>
        </authorList>
    </citation>
    <scope>NUCLEOTIDE SEQUENCE [LARGE SCALE GENOMIC DNA]</scope>
    <source>
        <strain evidence="7 8">ATCC 53295</strain>
    </source>
</reference>
<evidence type="ECO:0000256" key="5">
    <source>
        <dbReference type="SAM" id="SignalP"/>
    </source>
</evidence>
<evidence type="ECO:0000259" key="6">
    <source>
        <dbReference type="PROSITE" id="PS51677"/>
    </source>
</evidence>
<dbReference type="InterPro" id="IPR050492">
    <property type="entry name" value="Bact_metal-bind_prot9"/>
</dbReference>
<proteinExistence type="predicted"/>
<feature type="chain" id="PRO_5039236122" evidence="5">
    <location>
        <begin position="35"/>
        <end position="311"/>
    </location>
</feature>
<feature type="domain" description="NodB homology" evidence="6">
    <location>
        <begin position="247"/>
        <end position="311"/>
    </location>
</feature>
<dbReference type="RefSeq" id="WP_020089169.1">
    <property type="nucleotide sequence ID" value="NZ_AZCZ01000014.1"/>
</dbReference>
<gene>
    <name evidence="7" type="ORF">FD07_GL000383</name>
</gene>
<dbReference type="GO" id="GO:0030313">
    <property type="term" value="C:cell envelope"/>
    <property type="evidence" value="ECO:0007669"/>
    <property type="project" value="UniProtKB-SubCell"/>
</dbReference>
<comment type="caution">
    <text evidence="7">The sequence shown here is derived from an EMBL/GenBank/DDBJ whole genome shotgun (WGS) entry which is preliminary data.</text>
</comment>
<dbReference type="Gene3D" id="3.40.50.1980">
    <property type="entry name" value="Nitrogenase molybdenum iron protein domain"/>
    <property type="match status" value="2"/>
</dbReference>
<dbReference type="InterPro" id="IPR002509">
    <property type="entry name" value="NODB_dom"/>
</dbReference>
<dbReference type="PANTHER" id="PTHR42953">
    <property type="entry name" value="HIGH-AFFINITY ZINC UPTAKE SYSTEM PROTEIN ZNUA-RELATED"/>
    <property type="match status" value="1"/>
</dbReference>
<accession>A0A0R1GZV3</accession>
<sequence length="311" mass="34464">MSRLQLGKRKFWRRGLLTLLAVLMVGVTLSACSAAPTTKRADNQIHVVATLGFYGEAAKTILGDRGQVTTVINSPSIDAESYEPDVKTAKKVAKADVVIANGLGYDSWMDRVVAANDDAQTKKLTIGTLMGKKTGDNPHLWTDPTTMVKVTRHLVAQFSKLDPSHAAAFKRRGIAYEKQLAVLPRLAKQLAKHSNYQQVAVSEPVFDLALSAMGYRISDGHFAQSIEEDSDPTPADITKLQNQIKQRKIAFFVENTQNTSKNVTAMVNLAKEYNIPIVKVTETMPVNQSYRTWMLKQYQQVQRIQAKEGQS</sequence>
<dbReference type="GO" id="GO:0007155">
    <property type="term" value="P:cell adhesion"/>
    <property type="evidence" value="ECO:0007669"/>
    <property type="project" value="InterPro"/>
</dbReference>
<evidence type="ECO:0000313" key="7">
    <source>
        <dbReference type="EMBL" id="KRK36964.1"/>
    </source>
</evidence>
<dbReference type="Proteomes" id="UP000051176">
    <property type="component" value="Unassembled WGS sequence"/>
</dbReference>
<comment type="subcellular location">
    <subcellularLocation>
        <location evidence="1">Cell envelope</location>
    </subcellularLocation>
</comment>
<evidence type="ECO:0000313" key="8">
    <source>
        <dbReference type="Proteomes" id="UP000051176"/>
    </source>
</evidence>
<dbReference type="GO" id="GO:0016810">
    <property type="term" value="F:hydrolase activity, acting on carbon-nitrogen (but not peptide) bonds"/>
    <property type="evidence" value="ECO:0007669"/>
    <property type="project" value="InterPro"/>
</dbReference>
<evidence type="ECO:0000256" key="2">
    <source>
        <dbReference type="ARBA" id="ARBA00022448"/>
    </source>
</evidence>
<dbReference type="AlphaFoldDB" id="A0A0R1GZV3"/>
<dbReference type="PRINTS" id="PR00691">
    <property type="entry name" value="ADHESINB"/>
</dbReference>
<dbReference type="GO" id="GO:0030001">
    <property type="term" value="P:metal ion transport"/>
    <property type="evidence" value="ECO:0007669"/>
    <property type="project" value="InterPro"/>
</dbReference>
<feature type="signal peptide" evidence="5">
    <location>
        <begin position="1"/>
        <end position="34"/>
    </location>
</feature>
<dbReference type="PROSITE" id="PS51257">
    <property type="entry name" value="PROKAR_LIPOPROTEIN"/>
    <property type="match status" value="1"/>
</dbReference>
<dbReference type="PATRIC" id="fig|1267003.4.peg.417"/>
<evidence type="ECO:0000256" key="4">
    <source>
        <dbReference type="ARBA" id="ARBA00022729"/>
    </source>
</evidence>
<dbReference type="InterPro" id="IPR006127">
    <property type="entry name" value="ZnuA-like"/>
</dbReference>
<dbReference type="PROSITE" id="PS51677">
    <property type="entry name" value="NODB"/>
    <property type="match status" value="1"/>
</dbReference>
<dbReference type="Pfam" id="PF01297">
    <property type="entry name" value="ZnuA"/>
    <property type="match status" value="1"/>
</dbReference>
<dbReference type="OrthoDB" id="9810636at2"/>
<organism evidence="7 8">
    <name type="scientific">Levilactobacillus parabrevis ATCC 53295</name>
    <dbReference type="NCBI Taxonomy" id="1267003"/>
    <lineage>
        <taxon>Bacteria</taxon>
        <taxon>Bacillati</taxon>
        <taxon>Bacillota</taxon>
        <taxon>Bacilli</taxon>
        <taxon>Lactobacillales</taxon>
        <taxon>Lactobacillaceae</taxon>
        <taxon>Levilactobacillus</taxon>
    </lineage>
</organism>
<dbReference type="PANTHER" id="PTHR42953:SF1">
    <property type="entry name" value="METAL-BINDING PROTEIN HI_0362-RELATED"/>
    <property type="match status" value="1"/>
</dbReference>
<dbReference type="STRING" id="357278.IV61_GL000437"/>